<gene>
    <name evidence="2" type="primary">trhO</name>
    <name evidence="2" type="ORF">SNAT2548_LOCUS10252</name>
</gene>
<dbReference type="Pfam" id="PF17773">
    <property type="entry name" value="UPF0176_N"/>
    <property type="match status" value="1"/>
</dbReference>
<dbReference type="PROSITE" id="PS50206">
    <property type="entry name" value="RHODANESE_3"/>
    <property type="match status" value="1"/>
</dbReference>
<evidence type="ECO:0000313" key="3">
    <source>
        <dbReference type="Proteomes" id="UP000604046"/>
    </source>
</evidence>
<keyword evidence="3" id="KW-1185">Reference proteome</keyword>
<dbReference type="Pfam" id="PF12368">
    <property type="entry name" value="Rhodanese_C"/>
    <property type="match status" value="1"/>
</dbReference>
<evidence type="ECO:0000313" key="2">
    <source>
        <dbReference type="EMBL" id="CAE7236824.1"/>
    </source>
</evidence>
<accession>A0A812L6W7</accession>
<organism evidence="2 3">
    <name type="scientific">Symbiodinium natans</name>
    <dbReference type="NCBI Taxonomy" id="878477"/>
    <lineage>
        <taxon>Eukaryota</taxon>
        <taxon>Sar</taxon>
        <taxon>Alveolata</taxon>
        <taxon>Dinophyceae</taxon>
        <taxon>Suessiales</taxon>
        <taxon>Symbiodiniaceae</taxon>
        <taxon>Symbiodinium</taxon>
    </lineage>
</organism>
<proteinExistence type="predicted"/>
<dbReference type="Gene3D" id="3.30.70.100">
    <property type="match status" value="1"/>
</dbReference>
<dbReference type="OrthoDB" id="345986at2759"/>
<dbReference type="AlphaFoldDB" id="A0A812L6W7"/>
<dbReference type="InterPro" id="IPR001763">
    <property type="entry name" value="Rhodanese-like_dom"/>
</dbReference>
<dbReference type="Pfam" id="PF00581">
    <property type="entry name" value="Rhodanese"/>
    <property type="match status" value="1"/>
</dbReference>
<dbReference type="InterPro" id="IPR022111">
    <property type="entry name" value="Rhodanese_C"/>
</dbReference>
<dbReference type="InterPro" id="IPR040503">
    <property type="entry name" value="TRHO_N"/>
</dbReference>
<dbReference type="Gene3D" id="3.40.250.10">
    <property type="entry name" value="Rhodanese-like domain"/>
    <property type="match status" value="1"/>
</dbReference>
<dbReference type="InterPro" id="IPR020936">
    <property type="entry name" value="TrhO"/>
</dbReference>
<evidence type="ECO:0000259" key="1">
    <source>
        <dbReference type="PROSITE" id="PS50206"/>
    </source>
</evidence>
<dbReference type="PANTHER" id="PTHR43268">
    <property type="entry name" value="THIOSULFATE SULFURTRANSFERASE/RHODANESE-LIKE DOMAIN-CONTAINING PROTEIN 2"/>
    <property type="match status" value="1"/>
</dbReference>
<dbReference type="SUPFAM" id="SSF52821">
    <property type="entry name" value="Rhodanese/Cell cycle control phosphatase"/>
    <property type="match status" value="1"/>
</dbReference>
<reference evidence="2" key="1">
    <citation type="submission" date="2021-02" db="EMBL/GenBank/DDBJ databases">
        <authorList>
            <person name="Dougan E. K."/>
            <person name="Rhodes N."/>
            <person name="Thang M."/>
            <person name="Chan C."/>
        </authorList>
    </citation>
    <scope>NUCLEOTIDE SEQUENCE</scope>
</reference>
<dbReference type="Proteomes" id="UP000604046">
    <property type="component" value="Unassembled WGS sequence"/>
</dbReference>
<dbReference type="InterPro" id="IPR036873">
    <property type="entry name" value="Rhodanese-like_dom_sf"/>
</dbReference>
<comment type="caution">
    <text evidence="2">The sequence shown here is derived from an EMBL/GenBank/DDBJ whole genome shotgun (WGS) entry which is preliminary data.</text>
</comment>
<protein>
    <submittedName>
        <fullName evidence="2">TrhO protein</fullName>
    </submittedName>
</protein>
<name>A0A812L6W7_9DINO</name>
<sequence>MLVKAACTNEVTQRWTASLGYTRTGVSPTLVRLAQKSATEARWRPSWLSPGGLANVLLTGLGFTWKRLLKWRRHISGRKLTVEFSSPAYLSESARLASEQLPCRVLAFYLVTAVRDPRREALLHKQWCRDHSIVGRVWVSSRGINAQVSGRTADCVQYAHFVAGRFPGVKGAKAKGASLLCKLDPVLEPAFPRLRVKAKKLISLAPELDRSLDMEDRGQDLEPGEWQRRMQGLESGKPGKVLDIRNNYEWDLGHFAPAKRPGTEELVEMSPSSLGLTSEDKDTPLYMYCTGGIRCEFFGAALRKKGFRQVYKLKGGVQHYGNTVGDEGWKGRLFVFDRRNSVAVGLEGSASQLACPICGGGVVEEFWNCANLDCNRRVVACRACAERLLGCCQECRHRQGQ</sequence>
<feature type="domain" description="Rhodanese" evidence="1">
    <location>
        <begin position="235"/>
        <end position="329"/>
    </location>
</feature>
<dbReference type="EMBL" id="CAJNDS010000835">
    <property type="protein sequence ID" value="CAE7236824.1"/>
    <property type="molecule type" value="Genomic_DNA"/>
</dbReference>
<dbReference type="PANTHER" id="PTHR43268:SF3">
    <property type="entry name" value="RHODANESE-LIKE DOMAIN-CONTAINING PROTEIN 7-RELATED"/>
    <property type="match status" value="1"/>
</dbReference>
<dbReference type="SMART" id="SM00450">
    <property type="entry name" value="RHOD"/>
    <property type="match status" value="1"/>
</dbReference>